<feature type="transmembrane region" description="Helical" evidence="1">
    <location>
        <begin position="251"/>
        <end position="272"/>
    </location>
</feature>
<proteinExistence type="predicted"/>
<feature type="transmembrane region" description="Helical" evidence="1">
    <location>
        <begin position="62"/>
        <end position="80"/>
    </location>
</feature>
<dbReference type="Pfam" id="PF20151">
    <property type="entry name" value="DUF6533"/>
    <property type="match status" value="1"/>
</dbReference>
<feature type="transmembrane region" description="Helical" evidence="1">
    <location>
        <begin position="133"/>
        <end position="153"/>
    </location>
</feature>
<name>A0A0C3BLC6_SERVB</name>
<dbReference type="Proteomes" id="UP000054097">
    <property type="component" value="Unassembled WGS sequence"/>
</dbReference>
<reference evidence="4" key="2">
    <citation type="submission" date="2015-01" db="EMBL/GenBank/DDBJ databases">
        <title>Evolutionary Origins and Diversification of the Mycorrhizal Mutualists.</title>
        <authorList>
            <consortium name="DOE Joint Genome Institute"/>
            <consortium name="Mycorrhizal Genomics Consortium"/>
            <person name="Kohler A."/>
            <person name="Kuo A."/>
            <person name="Nagy L.G."/>
            <person name="Floudas D."/>
            <person name="Copeland A."/>
            <person name="Barry K.W."/>
            <person name="Cichocki N."/>
            <person name="Veneault-Fourrey C."/>
            <person name="LaButti K."/>
            <person name="Lindquist E.A."/>
            <person name="Lipzen A."/>
            <person name="Lundell T."/>
            <person name="Morin E."/>
            <person name="Murat C."/>
            <person name="Riley R."/>
            <person name="Ohm R."/>
            <person name="Sun H."/>
            <person name="Tunlid A."/>
            <person name="Henrissat B."/>
            <person name="Grigoriev I.V."/>
            <person name="Hibbett D.S."/>
            <person name="Martin F."/>
        </authorList>
    </citation>
    <scope>NUCLEOTIDE SEQUENCE [LARGE SCALE GENOMIC DNA]</scope>
    <source>
        <strain evidence="4">MAFF 305830</strain>
    </source>
</reference>
<feature type="transmembrane region" description="Helical" evidence="1">
    <location>
        <begin position="100"/>
        <end position="121"/>
    </location>
</feature>
<keyword evidence="1" id="KW-0812">Transmembrane</keyword>
<evidence type="ECO:0000256" key="1">
    <source>
        <dbReference type="SAM" id="Phobius"/>
    </source>
</evidence>
<dbReference type="InterPro" id="IPR045340">
    <property type="entry name" value="DUF6533"/>
</dbReference>
<dbReference type="HOGENOM" id="CLU_035509_1_3_1"/>
<evidence type="ECO:0000259" key="2">
    <source>
        <dbReference type="Pfam" id="PF20151"/>
    </source>
</evidence>
<feature type="transmembrane region" description="Helical" evidence="1">
    <location>
        <begin position="25"/>
        <end position="42"/>
    </location>
</feature>
<keyword evidence="1" id="KW-0472">Membrane</keyword>
<accession>A0A0C3BLC6</accession>
<sequence length="322" mass="37186">MVATLAPEGRRIMLDMLEDVVHSRYMAAVALTLVVYDSIILIQTEYQTIWKSQWGCPKVLYYIIRLLAIPFLVVAAYGWIDFREALSDRFCQIWLPMVTVPMFLTFAASNWLFTLRLIALYAHRRTLVWFIRAFYVCTYAVTFSFVVLTLVTYQRVGIYYNTTSKVCTSFHRIPYSGPIFYTPALYEFFIFTLTAYRAHQDAILVNKANMRLLVVLYRDGAAAFFIMFCMRAWNIWVFATQPVSSLQVATNIFWAVNAVLTARIYLNIAWIVNQPSVTTHQAIDAELSWALHTTGSERYGRSGQLTPIINEDVSRPDVEIYP</sequence>
<organism evidence="3 4">
    <name type="scientific">Serendipita vermifera MAFF 305830</name>
    <dbReference type="NCBI Taxonomy" id="933852"/>
    <lineage>
        <taxon>Eukaryota</taxon>
        <taxon>Fungi</taxon>
        <taxon>Dikarya</taxon>
        <taxon>Basidiomycota</taxon>
        <taxon>Agaricomycotina</taxon>
        <taxon>Agaricomycetes</taxon>
        <taxon>Sebacinales</taxon>
        <taxon>Serendipitaceae</taxon>
        <taxon>Serendipita</taxon>
    </lineage>
</organism>
<gene>
    <name evidence="3" type="ORF">M408DRAFT_326884</name>
</gene>
<feature type="domain" description="DUF6533" evidence="2">
    <location>
        <begin position="25"/>
        <end position="69"/>
    </location>
</feature>
<evidence type="ECO:0000313" key="4">
    <source>
        <dbReference type="Proteomes" id="UP000054097"/>
    </source>
</evidence>
<dbReference type="OrthoDB" id="2675435at2759"/>
<keyword evidence="4" id="KW-1185">Reference proteome</keyword>
<dbReference type="EMBL" id="KN824280">
    <property type="protein sequence ID" value="KIM32261.1"/>
    <property type="molecule type" value="Genomic_DNA"/>
</dbReference>
<keyword evidence="1" id="KW-1133">Transmembrane helix</keyword>
<evidence type="ECO:0000313" key="3">
    <source>
        <dbReference type="EMBL" id="KIM32261.1"/>
    </source>
</evidence>
<protein>
    <recommendedName>
        <fullName evidence="2">DUF6533 domain-containing protein</fullName>
    </recommendedName>
</protein>
<dbReference type="AlphaFoldDB" id="A0A0C3BLC6"/>
<feature type="transmembrane region" description="Helical" evidence="1">
    <location>
        <begin position="173"/>
        <end position="196"/>
    </location>
</feature>
<reference evidence="3 4" key="1">
    <citation type="submission" date="2014-04" db="EMBL/GenBank/DDBJ databases">
        <authorList>
            <consortium name="DOE Joint Genome Institute"/>
            <person name="Kuo A."/>
            <person name="Zuccaro A."/>
            <person name="Kohler A."/>
            <person name="Nagy L.G."/>
            <person name="Floudas D."/>
            <person name="Copeland A."/>
            <person name="Barry K.W."/>
            <person name="Cichocki N."/>
            <person name="Veneault-Fourrey C."/>
            <person name="LaButti K."/>
            <person name="Lindquist E.A."/>
            <person name="Lipzen A."/>
            <person name="Lundell T."/>
            <person name="Morin E."/>
            <person name="Murat C."/>
            <person name="Sun H."/>
            <person name="Tunlid A."/>
            <person name="Henrissat B."/>
            <person name="Grigoriev I.V."/>
            <person name="Hibbett D.S."/>
            <person name="Martin F."/>
            <person name="Nordberg H.P."/>
            <person name="Cantor M.N."/>
            <person name="Hua S.X."/>
        </authorList>
    </citation>
    <scope>NUCLEOTIDE SEQUENCE [LARGE SCALE GENOMIC DNA]</scope>
    <source>
        <strain evidence="3 4">MAFF 305830</strain>
    </source>
</reference>
<feature type="transmembrane region" description="Helical" evidence="1">
    <location>
        <begin position="216"/>
        <end position="239"/>
    </location>
</feature>